<evidence type="ECO:0000313" key="2">
    <source>
        <dbReference type="Proteomes" id="UP001597512"/>
    </source>
</evidence>
<organism evidence="1 2">
    <name type="scientific">Spirosoma flavum</name>
    <dbReference type="NCBI Taxonomy" id="2048557"/>
    <lineage>
        <taxon>Bacteria</taxon>
        <taxon>Pseudomonadati</taxon>
        <taxon>Bacteroidota</taxon>
        <taxon>Cytophagia</taxon>
        <taxon>Cytophagales</taxon>
        <taxon>Cytophagaceae</taxon>
        <taxon>Spirosoma</taxon>
    </lineage>
</organism>
<reference evidence="2" key="1">
    <citation type="journal article" date="2019" name="Int. J. Syst. Evol. Microbiol.">
        <title>The Global Catalogue of Microorganisms (GCM) 10K type strain sequencing project: providing services to taxonomists for standard genome sequencing and annotation.</title>
        <authorList>
            <consortium name="The Broad Institute Genomics Platform"/>
            <consortium name="The Broad Institute Genome Sequencing Center for Infectious Disease"/>
            <person name="Wu L."/>
            <person name="Ma J."/>
        </authorList>
    </citation>
    <scope>NUCLEOTIDE SEQUENCE [LARGE SCALE GENOMIC DNA]</scope>
    <source>
        <strain evidence="2">KCTC 52490</strain>
    </source>
</reference>
<dbReference type="EMBL" id="JBHUOM010000007">
    <property type="protein sequence ID" value="MFD2934820.1"/>
    <property type="molecule type" value="Genomic_DNA"/>
</dbReference>
<sequence length="74" mass="8208">MKKSMNNKIKALQSKVENQAEFMKKLAELDEKGQLTQDVLDQVNGGSAISIKKPIIDLPVLGIWLPPTFPDTTL</sequence>
<protein>
    <recommendedName>
        <fullName evidence="3">Bacteriocin</fullName>
    </recommendedName>
</protein>
<comment type="caution">
    <text evidence="1">The sequence shown here is derived from an EMBL/GenBank/DDBJ whole genome shotgun (WGS) entry which is preliminary data.</text>
</comment>
<name>A0ABW6AKW1_9BACT</name>
<gene>
    <name evidence="1" type="ORF">ACFS25_13580</name>
</gene>
<evidence type="ECO:0008006" key="3">
    <source>
        <dbReference type="Google" id="ProtNLM"/>
    </source>
</evidence>
<evidence type="ECO:0000313" key="1">
    <source>
        <dbReference type="EMBL" id="MFD2934820.1"/>
    </source>
</evidence>
<dbReference type="RefSeq" id="WP_381501554.1">
    <property type="nucleotide sequence ID" value="NZ_JBHUOM010000007.1"/>
</dbReference>
<proteinExistence type="predicted"/>
<dbReference type="Proteomes" id="UP001597512">
    <property type="component" value="Unassembled WGS sequence"/>
</dbReference>
<keyword evidence="2" id="KW-1185">Reference proteome</keyword>
<accession>A0ABW6AKW1</accession>